<dbReference type="PROSITE" id="PS51257">
    <property type="entry name" value="PROKAR_LIPOPROTEIN"/>
    <property type="match status" value="1"/>
</dbReference>
<evidence type="ECO:0008006" key="4">
    <source>
        <dbReference type="Google" id="ProtNLM"/>
    </source>
</evidence>
<evidence type="ECO:0000256" key="1">
    <source>
        <dbReference type="SAM" id="SignalP"/>
    </source>
</evidence>
<organism evidence="2 3">
    <name type="scientific">Alsobacter metallidurans</name>
    <dbReference type="NCBI Taxonomy" id="340221"/>
    <lineage>
        <taxon>Bacteria</taxon>
        <taxon>Pseudomonadati</taxon>
        <taxon>Pseudomonadota</taxon>
        <taxon>Alphaproteobacteria</taxon>
        <taxon>Hyphomicrobiales</taxon>
        <taxon>Alsobacteraceae</taxon>
        <taxon>Alsobacter</taxon>
    </lineage>
</organism>
<feature type="signal peptide" evidence="1">
    <location>
        <begin position="1"/>
        <end position="24"/>
    </location>
</feature>
<gene>
    <name evidence="2" type="ORF">GCM10007036_32800</name>
</gene>
<name>A0A917I8B2_9HYPH</name>
<dbReference type="Proteomes" id="UP000603912">
    <property type="component" value="Unassembled WGS sequence"/>
</dbReference>
<reference evidence="2" key="2">
    <citation type="submission" date="2020-09" db="EMBL/GenBank/DDBJ databases">
        <authorList>
            <person name="Sun Q."/>
            <person name="Zhou Y."/>
        </authorList>
    </citation>
    <scope>NUCLEOTIDE SEQUENCE</scope>
    <source>
        <strain evidence="2">CGMCC 1.12214</strain>
    </source>
</reference>
<evidence type="ECO:0000313" key="2">
    <source>
        <dbReference type="EMBL" id="GGH25580.1"/>
    </source>
</evidence>
<dbReference type="AlphaFoldDB" id="A0A917I8B2"/>
<reference evidence="2" key="1">
    <citation type="journal article" date="2014" name="Int. J. Syst. Evol. Microbiol.">
        <title>Complete genome sequence of Corynebacterium casei LMG S-19264T (=DSM 44701T), isolated from a smear-ripened cheese.</title>
        <authorList>
            <consortium name="US DOE Joint Genome Institute (JGI-PGF)"/>
            <person name="Walter F."/>
            <person name="Albersmeier A."/>
            <person name="Kalinowski J."/>
            <person name="Ruckert C."/>
        </authorList>
    </citation>
    <scope>NUCLEOTIDE SEQUENCE</scope>
    <source>
        <strain evidence="2">CGMCC 1.12214</strain>
    </source>
</reference>
<accession>A0A917I8B2</accession>
<protein>
    <recommendedName>
        <fullName evidence="4">DUF3313 domain-containing protein</fullName>
    </recommendedName>
</protein>
<feature type="chain" id="PRO_5037955497" description="DUF3313 domain-containing protein" evidence="1">
    <location>
        <begin position="25"/>
        <end position="199"/>
    </location>
</feature>
<evidence type="ECO:0000313" key="3">
    <source>
        <dbReference type="Proteomes" id="UP000603912"/>
    </source>
</evidence>
<dbReference type="EMBL" id="BMES01000002">
    <property type="protein sequence ID" value="GGH25580.1"/>
    <property type="molecule type" value="Genomic_DNA"/>
</dbReference>
<keyword evidence="1" id="KW-0732">Signal</keyword>
<dbReference type="RefSeq" id="WP_188518792.1">
    <property type="nucleotide sequence ID" value="NZ_BMES01000002.1"/>
</dbReference>
<comment type="caution">
    <text evidence="2">The sequence shown here is derived from an EMBL/GenBank/DDBJ whole genome shotgun (WGS) entry which is preliminary data.</text>
</comment>
<keyword evidence="3" id="KW-1185">Reference proteome</keyword>
<proteinExistence type="predicted"/>
<sequence>MIGRFAIILSLVFGLAACASVPPANVPFDRIAALRLANVSVEFAAPVTSWPAAETRFLAGGVDPQVAEKLKGTSAARVPEAQPFLQAQATELVAREVRANAALIMTGATPATIVVRVTLFDVPSMMRRVLVDQQAKFQASIDLIGADGKLIASYPGKVQTAMMVGGVLAGVADSIQPYDAAQVLVSDYVRAWRSWLTRS</sequence>